<evidence type="ECO:0000313" key="4">
    <source>
        <dbReference type="EMBL" id="TFK29954.1"/>
    </source>
</evidence>
<reference evidence="4 5" key="1">
    <citation type="journal article" date="2019" name="Nat. Ecol. Evol.">
        <title>Megaphylogeny resolves global patterns of mushroom evolution.</title>
        <authorList>
            <person name="Varga T."/>
            <person name="Krizsan K."/>
            <person name="Foldi C."/>
            <person name="Dima B."/>
            <person name="Sanchez-Garcia M."/>
            <person name="Sanchez-Ramirez S."/>
            <person name="Szollosi G.J."/>
            <person name="Szarkandi J.G."/>
            <person name="Papp V."/>
            <person name="Albert L."/>
            <person name="Andreopoulos W."/>
            <person name="Angelini C."/>
            <person name="Antonin V."/>
            <person name="Barry K.W."/>
            <person name="Bougher N.L."/>
            <person name="Buchanan P."/>
            <person name="Buyck B."/>
            <person name="Bense V."/>
            <person name="Catcheside P."/>
            <person name="Chovatia M."/>
            <person name="Cooper J."/>
            <person name="Damon W."/>
            <person name="Desjardin D."/>
            <person name="Finy P."/>
            <person name="Geml J."/>
            <person name="Haridas S."/>
            <person name="Hughes K."/>
            <person name="Justo A."/>
            <person name="Karasinski D."/>
            <person name="Kautmanova I."/>
            <person name="Kiss B."/>
            <person name="Kocsube S."/>
            <person name="Kotiranta H."/>
            <person name="LaButti K.M."/>
            <person name="Lechner B.E."/>
            <person name="Liimatainen K."/>
            <person name="Lipzen A."/>
            <person name="Lukacs Z."/>
            <person name="Mihaltcheva S."/>
            <person name="Morgado L.N."/>
            <person name="Niskanen T."/>
            <person name="Noordeloos M.E."/>
            <person name="Ohm R.A."/>
            <person name="Ortiz-Santana B."/>
            <person name="Ovrebo C."/>
            <person name="Racz N."/>
            <person name="Riley R."/>
            <person name="Savchenko A."/>
            <person name="Shiryaev A."/>
            <person name="Soop K."/>
            <person name="Spirin V."/>
            <person name="Szebenyi C."/>
            <person name="Tomsovsky M."/>
            <person name="Tulloss R.E."/>
            <person name="Uehling J."/>
            <person name="Grigoriev I.V."/>
            <person name="Vagvolgyi C."/>
            <person name="Papp T."/>
            <person name="Martin F.M."/>
            <person name="Miettinen O."/>
            <person name="Hibbett D.S."/>
            <person name="Nagy L.G."/>
        </authorList>
    </citation>
    <scope>NUCLEOTIDE SEQUENCE [LARGE SCALE GENOMIC DNA]</scope>
    <source>
        <strain evidence="4 5">CBS 121175</strain>
    </source>
</reference>
<feature type="repeat" description="Pumilio" evidence="2">
    <location>
        <begin position="92"/>
        <end position="129"/>
    </location>
</feature>
<gene>
    <name evidence="4" type="ORF">FA15DRAFT_581130</name>
</gene>
<dbReference type="InterPro" id="IPR033133">
    <property type="entry name" value="PUM-HD"/>
</dbReference>
<dbReference type="PANTHER" id="PTHR12537:SF12">
    <property type="entry name" value="MATERNAL PROTEIN PUMILIO"/>
    <property type="match status" value="1"/>
</dbReference>
<evidence type="ECO:0000259" key="3">
    <source>
        <dbReference type="PROSITE" id="PS50303"/>
    </source>
</evidence>
<evidence type="ECO:0000256" key="2">
    <source>
        <dbReference type="PROSITE-ProRule" id="PRU00317"/>
    </source>
</evidence>
<organism evidence="4 5">
    <name type="scientific">Coprinopsis marcescibilis</name>
    <name type="common">Agaric fungus</name>
    <name type="synonym">Psathyrella marcescibilis</name>
    <dbReference type="NCBI Taxonomy" id="230819"/>
    <lineage>
        <taxon>Eukaryota</taxon>
        <taxon>Fungi</taxon>
        <taxon>Dikarya</taxon>
        <taxon>Basidiomycota</taxon>
        <taxon>Agaricomycotina</taxon>
        <taxon>Agaricomycetes</taxon>
        <taxon>Agaricomycetidae</taxon>
        <taxon>Agaricales</taxon>
        <taxon>Agaricineae</taxon>
        <taxon>Psathyrellaceae</taxon>
        <taxon>Coprinopsis</taxon>
    </lineage>
</organism>
<sequence length="366" mass="41759">SILLSEFRIKNGRKWTIADIRGHIAEFSRDVYGSRLIQETIEAGKHEDLDMISKEIMSSDCLVAICSDDCGNYVVQKVLDKSSPGRRRECFALLLDHIVPLSTDLFGCRVIQKLIDILPAEEQCKIVFQLVSETNVVDLATHETANHVIQKIVEVIPYDYLNFILYFQGSVLKLSQNVYGCRVMQRCVQHLPIGWPRRLALVAEFIPFAKVMMTDEFANYVLQRLLEYGGDEERNALYQHMRGEFLKFSCHKHASNVCERALMYCNDDIRKSLIEELMVFENGHPVGLDRLMRDMYGNYVLKRALQLATGEQLSALRRATHHLLAIYWGRPGMIPAKQLLSCECDVYTSHLTNGISLTICSEACAC</sequence>
<dbReference type="InterPro" id="IPR001313">
    <property type="entry name" value="Pumilio_RNA-bd_rpt"/>
</dbReference>
<keyword evidence="1" id="KW-0677">Repeat</keyword>
<dbReference type="SMART" id="SM00025">
    <property type="entry name" value="Pumilio"/>
    <property type="match status" value="8"/>
</dbReference>
<dbReference type="OrthoDB" id="668540at2759"/>
<feature type="repeat" description="Pumilio" evidence="2">
    <location>
        <begin position="19"/>
        <end position="54"/>
    </location>
</feature>
<dbReference type="AlphaFoldDB" id="A0A5C3LA91"/>
<evidence type="ECO:0000313" key="5">
    <source>
        <dbReference type="Proteomes" id="UP000307440"/>
    </source>
</evidence>
<feature type="non-terminal residue" evidence="4">
    <location>
        <position position="1"/>
    </location>
</feature>
<dbReference type="GO" id="GO:0010608">
    <property type="term" value="P:post-transcriptional regulation of gene expression"/>
    <property type="evidence" value="ECO:0007669"/>
    <property type="project" value="TreeGrafter"/>
</dbReference>
<dbReference type="PANTHER" id="PTHR12537">
    <property type="entry name" value="RNA BINDING PROTEIN PUMILIO-RELATED"/>
    <property type="match status" value="1"/>
</dbReference>
<proteinExistence type="predicted"/>
<protein>
    <submittedName>
        <fullName evidence="4">ARM repeat-containing protein</fullName>
    </submittedName>
</protein>
<accession>A0A5C3LA91</accession>
<dbReference type="SUPFAM" id="SSF48371">
    <property type="entry name" value="ARM repeat"/>
    <property type="match status" value="1"/>
</dbReference>
<dbReference type="PROSITE" id="PS50303">
    <property type="entry name" value="PUM_HD"/>
    <property type="match status" value="1"/>
</dbReference>
<dbReference type="InterPro" id="IPR011989">
    <property type="entry name" value="ARM-like"/>
</dbReference>
<dbReference type="PROSITE" id="PS50302">
    <property type="entry name" value="PUM"/>
    <property type="match status" value="5"/>
</dbReference>
<dbReference type="Pfam" id="PF00806">
    <property type="entry name" value="PUF"/>
    <property type="match status" value="8"/>
</dbReference>
<dbReference type="Proteomes" id="UP000307440">
    <property type="component" value="Unassembled WGS sequence"/>
</dbReference>
<dbReference type="Gene3D" id="1.25.10.10">
    <property type="entry name" value="Leucine-rich Repeat Variant"/>
    <property type="match status" value="1"/>
</dbReference>
<feature type="repeat" description="Pumilio" evidence="2">
    <location>
        <begin position="204"/>
        <end position="239"/>
    </location>
</feature>
<feature type="repeat" description="Pumilio" evidence="2">
    <location>
        <begin position="130"/>
        <end position="166"/>
    </location>
</feature>
<dbReference type="GO" id="GO:0003729">
    <property type="term" value="F:mRNA binding"/>
    <property type="evidence" value="ECO:0007669"/>
    <property type="project" value="TreeGrafter"/>
</dbReference>
<dbReference type="EMBL" id="ML210147">
    <property type="protein sequence ID" value="TFK29954.1"/>
    <property type="molecule type" value="Genomic_DNA"/>
</dbReference>
<keyword evidence="5" id="KW-1185">Reference proteome</keyword>
<dbReference type="GO" id="GO:0005737">
    <property type="term" value="C:cytoplasm"/>
    <property type="evidence" value="ECO:0007669"/>
    <property type="project" value="TreeGrafter"/>
</dbReference>
<dbReference type="InterPro" id="IPR016024">
    <property type="entry name" value="ARM-type_fold"/>
</dbReference>
<feature type="repeat" description="Pumilio" evidence="2">
    <location>
        <begin position="276"/>
        <end position="318"/>
    </location>
</feature>
<dbReference type="STRING" id="230819.A0A5C3LA91"/>
<evidence type="ECO:0000256" key="1">
    <source>
        <dbReference type="ARBA" id="ARBA00022737"/>
    </source>
</evidence>
<feature type="domain" description="PUM-HD" evidence="3">
    <location>
        <begin position="1"/>
        <end position="347"/>
    </location>
</feature>
<name>A0A5C3LA91_COPMA</name>